<dbReference type="Proteomes" id="UP000295192">
    <property type="component" value="Unassembled WGS sequence"/>
</dbReference>
<dbReference type="PANTHER" id="PTHR20977:SF0">
    <property type="entry name" value="AT13385P-RELATED"/>
    <property type="match status" value="1"/>
</dbReference>
<sequence length="90" mass="10015">MLQNQVFPAGRHILWLATLTRRLCSSKDASCGKDTPKCDSKGSGKSSCKRTPKPKDCKKKRAPYPSFSECKKNKIPPKSPSECDCLKLDK</sequence>
<evidence type="ECO:0000313" key="2">
    <source>
        <dbReference type="EMBL" id="TDG43239.1"/>
    </source>
</evidence>
<keyword evidence="3" id="KW-1185">Reference proteome</keyword>
<feature type="region of interest" description="Disordered" evidence="1">
    <location>
        <begin position="27"/>
        <end position="63"/>
    </location>
</feature>
<organism evidence="2 3">
    <name type="scientific">Drosophila navojoa</name>
    <name type="common">Fruit fly</name>
    <dbReference type="NCBI Taxonomy" id="7232"/>
    <lineage>
        <taxon>Eukaryota</taxon>
        <taxon>Metazoa</taxon>
        <taxon>Ecdysozoa</taxon>
        <taxon>Arthropoda</taxon>
        <taxon>Hexapoda</taxon>
        <taxon>Insecta</taxon>
        <taxon>Pterygota</taxon>
        <taxon>Neoptera</taxon>
        <taxon>Endopterygota</taxon>
        <taxon>Diptera</taxon>
        <taxon>Brachycera</taxon>
        <taxon>Muscomorpha</taxon>
        <taxon>Ephydroidea</taxon>
        <taxon>Drosophilidae</taxon>
        <taxon>Drosophila</taxon>
    </lineage>
</organism>
<protein>
    <submittedName>
        <fullName evidence="2">Uncharacterized protein</fullName>
    </submittedName>
</protein>
<gene>
    <name evidence="2" type="ORF">AWZ03_010333</name>
</gene>
<dbReference type="Pfam" id="PF07248">
    <property type="entry name" value="DUF1431"/>
    <property type="match status" value="1"/>
</dbReference>
<feature type="compositionally biased region" description="Basic residues" evidence="1">
    <location>
        <begin position="47"/>
        <end position="62"/>
    </location>
</feature>
<dbReference type="AlphaFoldDB" id="A0A484B3L1"/>
<dbReference type="PANTHER" id="PTHR20977">
    <property type="entry name" value="AT13385P-RELATED"/>
    <property type="match status" value="1"/>
</dbReference>
<proteinExistence type="predicted"/>
<accession>A0A484B3L1</accession>
<evidence type="ECO:0000256" key="1">
    <source>
        <dbReference type="SAM" id="MobiDB-lite"/>
    </source>
</evidence>
<comment type="caution">
    <text evidence="2">The sequence shown here is derived from an EMBL/GenBank/DDBJ whole genome shotgun (WGS) entry which is preliminary data.</text>
</comment>
<dbReference type="EMBL" id="LSRL02000167">
    <property type="protein sequence ID" value="TDG43239.1"/>
    <property type="molecule type" value="Genomic_DNA"/>
</dbReference>
<reference evidence="2 3" key="1">
    <citation type="journal article" date="2019" name="J. Hered.">
        <title>An Improved Genome Assembly for Drosophila navojoa, the Basal Species in the mojavensis Cluster.</title>
        <authorList>
            <person name="Vanderlinde T."/>
            <person name="Dupim E.G."/>
            <person name="Nazario-Yepiz N.O."/>
            <person name="Carvalho A.B."/>
        </authorList>
    </citation>
    <scope>NUCLEOTIDE SEQUENCE [LARGE SCALE GENOMIC DNA]</scope>
    <source>
        <strain evidence="2">Navoj_Jal97</strain>
        <tissue evidence="2">Whole organism</tissue>
    </source>
</reference>
<dbReference type="OMA" id="CWDFDKC"/>
<name>A0A484B3L1_DRONA</name>
<evidence type="ECO:0000313" key="3">
    <source>
        <dbReference type="Proteomes" id="UP000295192"/>
    </source>
</evidence>
<dbReference type="InterPro" id="IPR006611">
    <property type="entry name" value="DUF1431_DROsp"/>
</dbReference>
<feature type="compositionally biased region" description="Basic and acidic residues" evidence="1">
    <location>
        <begin position="30"/>
        <end position="42"/>
    </location>
</feature>